<feature type="domain" description="ATPase AAA-type core" evidence="2">
    <location>
        <begin position="247"/>
        <end position="384"/>
    </location>
</feature>
<dbReference type="STRING" id="1921010.MMIC_P0786"/>
<comment type="caution">
    <text evidence="3">The sequence shown here is derived from an EMBL/GenBank/DDBJ whole genome shotgun (WGS) entry which is preliminary data.</text>
</comment>
<dbReference type="Gene3D" id="3.40.50.300">
    <property type="entry name" value="P-loop containing nucleotide triphosphate hydrolases"/>
    <property type="match status" value="2"/>
</dbReference>
<evidence type="ECO:0000313" key="4">
    <source>
        <dbReference type="Proteomes" id="UP000231632"/>
    </source>
</evidence>
<dbReference type="GO" id="GO:0016887">
    <property type="term" value="F:ATP hydrolysis activity"/>
    <property type="evidence" value="ECO:0007669"/>
    <property type="project" value="InterPro"/>
</dbReference>
<gene>
    <name evidence="3" type="ORF">MMIC_P0786</name>
</gene>
<dbReference type="Pfam" id="PF13175">
    <property type="entry name" value="AAA_15"/>
    <property type="match status" value="1"/>
</dbReference>
<evidence type="ECO:0000259" key="2">
    <source>
        <dbReference type="Pfam" id="PF13304"/>
    </source>
</evidence>
<evidence type="ECO:0000259" key="1">
    <source>
        <dbReference type="Pfam" id="PF13175"/>
    </source>
</evidence>
<evidence type="ECO:0000313" key="3">
    <source>
        <dbReference type="EMBL" id="GAV19828.1"/>
    </source>
</evidence>
<dbReference type="InterPro" id="IPR041685">
    <property type="entry name" value="AAA_GajA/Old/RecF-like"/>
</dbReference>
<dbReference type="SUPFAM" id="SSF52540">
    <property type="entry name" value="P-loop containing nucleoside triphosphate hydrolases"/>
    <property type="match status" value="1"/>
</dbReference>
<protein>
    <submittedName>
        <fullName evidence="3">Recombination protein F</fullName>
    </submittedName>
</protein>
<dbReference type="InterPro" id="IPR027417">
    <property type="entry name" value="P-loop_NTPase"/>
</dbReference>
<accession>A0A1L8CLN4</accession>
<dbReference type="EMBL" id="BDFD01000005">
    <property type="protein sequence ID" value="GAV19828.1"/>
    <property type="molecule type" value="Genomic_DNA"/>
</dbReference>
<dbReference type="PANTHER" id="PTHR43581">
    <property type="entry name" value="ATP/GTP PHOSPHATASE"/>
    <property type="match status" value="1"/>
</dbReference>
<keyword evidence="4" id="KW-1185">Reference proteome</keyword>
<reference evidence="3 4" key="1">
    <citation type="journal article" date="2017" name="Arch. Microbiol.">
        <title>Mariprofundus micogutta sp. nov., a novel iron-oxidizing zetaproteobacterium isolated from a deep-sea hydrothermal field at the Bayonnaise knoll of the Izu-Ogasawara arc, and a description of Mariprofundales ord. nov. and Zetaproteobacteria classis nov.</title>
        <authorList>
            <person name="Makita H."/>
            <person name="Tanaka E."/>
            <person name="Mitsunobu S."/>
            <person name="Miyazaki M."/>
            <person name="Nunoura T."/>
            <person name="Uematsu K."/>
            <person name="Takaki Y."/>
            <person name="Nishi S."/>
            <person name="Shimamura S."/>
            <person name="Takai K."/>
        </authorList>
    </citation>
    <scope>NUCLEOTIDE SEQUENCE [LARGE SCALE GENOMIC DNA]</scope>
    <source>
        <strain evidence="3 4">ET2</strain>
    </source>
</reference>
<dbReference type="InterPro" id="IPR003959">
    <property type="entry name" value="ATPase_AAA_core"/>
</dbReference>
<feature type="domain" description="Endonuclease GajA/Old nuclease/RecF-like AAA" evidence="1">
    <location>
        <begin position="10"/>
        <end position="52"/>
    </location>
</feature>
<name>A0A1L8CLN4_9PROT</name>
<dbReference type="Pfam" id="PF13304">
    <property type="entry name" value="AAA_21"/>
    <property type="match status" value="1"/>
</dbReference>
<dbReference type="Proteomes" id="UP000231632">
    <property type="component" value="Unassembled WGS sequence"/>
</dbReference>
<dbReference type="InterPro" id="IPR051396">
    <property type="entry name" value="Bact_Antivir_Def_Nuclease"/>
</dbReference>
<sequence length="692" mass="77358">MLLKWGETLKIKNCLIRNFRGLKDIDLSFDNNTCLIAGPNAIGKSTVLEAIRLNRALLLSRYPSEGQAVLHALGAAANPNQVMFRGGYFEFSAIARDPLSNIQIRMEVQLDGHELAKVNGSLHSLALDHLRGSMGNQLQQDQSALTQFLSSDAGRGKFAESEAEISSYISTLNTSDTLPLGLEITPDGQIRGEHASAQIVCGFLERSLPPQQALFSIFSADRALPAGEAAIQLGAGDSDSQIKSHIAEPQVKFHRLKTSIANSTLLHENIDEDFKIIFDEILPGKQLNGVEIGAIGNFRVSILEHGVDRPFDIDSLSSGEKGLILTFMLIRRAVAEGGIVLIDEPELHLNPGVCRKLLHFLIDHCIEPHKLQAIICTHSAEILNSAYERDDCDIHHLKDSENATPIYRGDFDEMFRALGRLGVSPAESFFYESRLFVEGPHDEELLEEGFRTTLGDRCQISSLGGRKAVEAEIRNLQAAEAEGRLDRLHCFIFDQDRDVTNLDSTPLVKVLQWDRYCFENYLLNVQALYDVLRPSATGTSFPDRGMFLQKVKELAFEQIKPLAARQAYEPDRLRGPGLTNEDIGGSFEDMRDILFGKLQSLKDSLSDLDLDTWRNSFLTSCESINAELVAAWDVNWAAKCNGKELIEKICREYSINRDRREIKKELVRLIRDQNSPEWRTVEGLLRESVNNQ</sequence>
<dbReference type="AlphaFoldDB" id="A0A1L8CLN4"/>
<dbReference type="PANTHER" id="PTHR43581:SF4">
    <property type="entry name" value="ATP_GTP PHOSPHATASE"/>
    <property type="match status" value="1"/>
</dbReference>
<proteinExistence type="predicted"/>
<organism evidence="3 4">
    <name type="scientific">Mariprofundus micogutta</name>
    <dbReference type="NCBI Taxonomy" id="1921010"/>
    <lineage>
        <taxon>Bacteria</taxon>
        <taxon>Pseudomonadati</taxon>
        <taxon>Pseudomonadota</taxon>
        <taxon>Candidatius Mariprofundia</taxon>
        <taxon>Mariprofundales</taxon>
        <taxon>Mariprofundaceae</taxon>
        <taxon>Mariprofundus</taxon>
    </lineage>
</organism>
<dbReference type="GO" id="GO:0005524">
    <property type="term" value="F:ATP binding"/>
    <property type="evidence" value="ECO:0007669"/>
    <property type="project" value="InterPro"/>
</dbReference>